<evidence type="ECO:0000313" key="5">
    <source>
        <dbReference type="RefSeq" id="XP_010413570.1"/>
    </source>
</evidence>
<dbReference type="InterPro" id="IPR011989">
    <property type="entry name" value="ARM-like"/>
</dbReference>
<dbReference type="SMART" id="SM00367">
    <property type="entry name" value="LRR_CC"/>
    <property type="match status" value="3"/>
</dbReference>
<dbReference type="InterPro" id="IPR032675">
    <property type="entry name" value="LRR_dom_sf"/>
</dbReference>
<evidence type="ECO:0000313" key="4">
    <source>
        <dbReference type="Proteomes" id="UP000694864"/>
    </source>
</evidence>
<dbReference type="SUPFAM" id="SSF52047">
    <property type="entry name" value="RNI-like"/>
    <property type="match status" value="1"/>
</dbReference>
<keyword evidence="4" id="KW-1185">Reference proteome</keyword>
<dbReference type="SMART" id="SM00185">
    <property type="entry name" value="ARM"/>
    <property type="match status" value="8"/>
</dbReference>
<evidence type="ECO:0000259" key="3">
    <source>
        <dbReference type="PROSITE" id="PS50181"/>
    </source>
</evidence>
<reference evidence="5" key="2">
    <citation type="submission" date="2025-08" db="UniProtKB">
        <authorList>
            <consortium name="RefSeq"/>
        </authorList>
    </citation>
    <scope>IDENTIFICATION</scope>
    <source>
        <tissue evidence="5">Leaf</tissue>
    </source>
</reference>
<evidence type="ECO:0000256" key="1">
    <source>
        <dbReference type="ARBA" id="ARBA00022737"/>
    </source>
</evidence>
<accession>A0ABM0SMX0</accession>
<feature type="repeat" description="ARM" evidence="2">
    <location>
        <begin position="603"/>
        <end position="645"/>
    </location>
</feature>
<dbReference type="InterPro" id="IPR016024">
    <property type="entry name" value="ARM-type_fold"/>
</dbReference>
<name>A0ABM0SMX0_CAMSA</name>
<dbReference type="PANTHER" id="PTHR46976">
    <property type="entry name" value="PROTEIN ARABIDILLO 1"/>
    <property type="match status" value="1"/>
</dbReference>
<evidence type="ECO:0000256" key="2">
    <source>
        <dbReference type="PROSITE-ProRule" id="PRU00259"/>
    </source>
</evidence>
<feature type="repeat" description="ARM" evidence="2">
    <location>
        <begin position="644"/>
        <end position="689"/>
    </location>
</feature>
<feature type="repeat" description="ARM" evidence="2">
    <location>
        <begin position="431"/>
        <end position="473"/>
    </location>
</feature>
<dbReference type="PROSITE" id="PS50176">
    <property type="entry name" value="ARM_REPEAT"/>
    <property type="match status" value="6"/>
</dbReference>
<keyword evidence="1" id="KW-0677">Repeat</keyword>
<organism evidence="4 5">
    <name type="scientific">Camelina sativa</name>
    <name type="common">False flax</name>
    <name type="synonym">Myagrum sativum</name>
    <dbReference type="NCBI Taxonomy" id="90675"/>
    <lineage>
        <taxon>Eukaryota</taxon>
        <taxon>Viridiplantae</taxon>
        <taxon>Streptophyta</taxon>
        <taxon>Embryophyta</taxon>
        <taxon>Tracheophyta</taxon>
        <taxon>Spermatophyta</taxon>
        <taxon>Magnoliopsida</taxon>
        <taxon>eudicotyledons</taxon>
        <taxon>Gunneridae</taxon>
        <taxon>Pentapetalae</taxon>
        <taxon>rosids</taxon>
        <taxon>malvids</taxon>
        <taxon>Brassicales</taxon>
        <taxon>Brassicaceae</taxon>
        <taxon>Camelineae</taxon>
        <taxon>Camelina</taxon>
    </lineage>
</organism>
<dbReference type="Proteomes" id="UP000694864">
    <property type="component" value="Chromosome 7"/>
</dbReference>
<dbReference type="InterPro" id="IPR006553">
    <property type="entry name" value="Leu-rich_rpt_Cys-con_subtyp"/>
</dbReference>
<feature type="repeat" description="ARM" evidence="2">
    <location>
        <begin position="513"/>
        <end position="558"/>
    </location>
</feature>
<protein>
    <submittedName>
        <fullName evidence="5">Protein ARABIDILLO 2</fullName>
    </submittedName>
</protein>
<dbReference type="SMART" id="SM00256">
    <property type="entry name" value="FBOX"/>
    <property type="match status" value="1"/>
</dbReference>
<dbReference type="InterPro" id="IPR001810">
    <property type="entry name" value="F-box_dom"/>
</dbReference>
<feature type="repeat" description="ARM" evidence="2">
    <location>
        <begin position="688"/>
        <end position="730"/>
    </location>
</feature>
<dbReference type="InterPro" id="IPR000225">
    <property type="entry name" value="Armadillo"/>
</dbReference>
<dbReference type="CDD" id="cd22155">
    <property type="entry name" value="F-box_AtADLO1-like"/>
    <property type="match status" value="1"/>
</dbReference>
<feature type="repeat" description="ARM" evidence="2">
    <location>
        <begin position="472"/>
        <end position="514"/>
    </location>
</feature>
<dbReference type="Pfam" id="PF00514">
    <property type="entry name" value="Arm"/>
    <property type="match status" value="6"/>
</dbReference>
<dbReference type="PANTHER" id="PTHR46976:SF3">
    <property type="entry name" value="PROTEIN ARABIDILLO 2"/>
    <property type="match status" value="1"/>
</dbReference>
<feature type="domain" description="F-box" evidence="3">
    <location>
        <begin position="40"/>
        <end position="86"/>
    </location>
</feature>
<reference evidence="4" key="1">
    <citation type="journal article" date="2014" name="Nat. Commun.">
        <title>The emerging biofuel crop Camelina sativa retains a highly undifferentiated hexaploid genome structure.</title>
        <authorList>
            <person name="Kagale S."/>
            <person name="Koh C."/>
            <person name="Nixon J."/>
            <person name="Bollina V."/>
            <person name="Clarke W.E."/>
            <person name="Tuteja R."/>
            <person name="Spillane C."/>
            <person name="Robinson S.J."/>
            <person name="Links M.G."/>
            <person name="Clarke C."/>
            <person name="Higgins E.E."/>
            <person name="Huebert T."/>
            <person name="Sharpe A.G."/>
            <person name="Parkin I.A."/>
        </authorList>
    </citation>
    <scope>NUCLEOTIDE SEQUENCE [LARGE SCALE GENOMIC DNA]</scope>
    <source>
        <strain evidence="4">cv. DH55</strain>
    </source>
</reference>
<dbReference type="GeneID" id="104699873"/>
<dbReference type="Gene3D" id="1.25.10.10">
    <property type="entry name" value="Leucine-rich Repeat Variant"/>
    <property type="match status" value="3"/>
</dbReference>
<dbReference type="RefSeq" id="XP_010413570.1">
    <property type="nucleotide sequence ID" value="XM_010415268.1"/>
</dbReference>
<proteinExistence type="predicted"/>
<gene>
    <name evidence="5" type="primary">LOC104699873</name>
</gene>
<dbReference type="Gene3D" id="3.80.10.10">
    <property type="entry name" value="Ribonuclease Inhibitor"/>
    <property type="match status" value="1"/>
</dbReference>
<dbReference type="PROSITE" id="PS50181">
    <property type="entry name" value="FBOX"/>
    <property type="match status" value="1"/>
</dbReference>
<dbReference type="Pfam" id="PF12937">
    <property type="entry name" value="F-box-like"/>
    <property type="match status" value="1"/>
</dbReference>
<sequence>MSRRVRQRVEEKGKNKLDSPSYRYPVIGGDDDVAPKVEDYADWTSLPYDTVLYLFTRLNYRDRASLASTCRTWRSLGASSCLWNSLDLRAHKFDLSMAPTLATRCAHLQKVRFRGVDSADAIIHLRARKLLEISGDYCRKITDATLSMIAARHEALESLQLGPDFCEKITSDAIRVIAFCCPKLKKLRVSGMRDVSSEAIESLAKHCPQLSDLGFLDCLNINEEALGKVVSVRYLSVAGTTNIKWKVALDNWEKLPKLTCLDVSRTTIDHIAVSRLLKSSQSLKVLCALNCPFLEEDKSFISNKFKGKVLLAMFTNTFDELASIFADNSKKPKDIFAYWRDLIKKDKIIDEIMLWIEWIISHTLLRIAESSSQGVNDFWLNQGATLLLSLMQSTQEDVQERAATGLATFIVVDDENASIDCGRAEAVMRDGGIRLLLELAKSWREGLQSEAAKAIANLSVNAKVAKAVADEGGISVLAGLAKSMNRLVAEEAAGGLWNLSVGEEHKNAIAQAGGVNALVDLIFRWPSGCDGVLERAAGALANLAADDKCSTEVARAGGVHALVMLARNCKYEGAQEQAARALANLAAHGDSNNNNAAVGQEAGALDALVQLTQSLHDGVKQEAAGALWNLSFDDKNRESIAAFGGVEALVALAKSCSNASTGLQERAAGALWGLSVSEANSIAIGRDGGIPPLIALAGSEAEDVHETAAGALWNLAFNPGNALRIVEEGGVKSLVHLCLTSVSKMARFMAALALAYMFDGRMDEYAMIGTSSESASKSVTLNGARMMALKHIGAFIKTFMEHQIFTGGALSFAPSMLAQVAEKARIPEAGHLRCSGSEIGRFVTMLRNHDDTLKACAAFALLQFTIPGGRHAMHHASLMQNAGEARALRSAAAAANVPRGARIFAKIVLRNLEHHQAESSKGKKVSYNRICIES</sequence>
<dbReference type="SUPFAM" id="SSF48371">
    <property type="entry name" value="ARM repeat"/>
    <property type="match status" value="1"/>
</dbReference>